<gene>
    <name evidence="2" type="ORF">CEP52_001977</name>
</gene>
<keyword evidence="3" id="KW-1185">Reference proteome</keyword>
<evidence type="ECO:0000256" key="1">
    <source>
        <dbReference type="SAM" id="MobiDB-lite"/>
    </source>
</evidence>
<name>A0A428UGF9_9HYPO</name>
<dbReference type="Proteomes" id="UP000287144">
    <property type="component" value="Unassembled WGS sequence"/>
</dbReference>
<reference evidence="2 3" key="1">
    <citation type="submission" date="2017-06" db="EMBL/GenBank/DDBJ databases">
        <title>Comparative genomic analysis of Ambrosia Fusariam Clade fungi.</title>
        <authorList>
            <person name="Stajich J.E."/>
            <person name="Carrillo J."/>
            <person name="Kijimoto T."/>
            <person name="Eskalen A."/>
            <person name="O'Donnell K."/>
            <person name="Kasson M."/>
        </authorList>
    </citation>
    <scope>NUCLEOTIDE SEQUENCE [LARGE SCALE GENOMIC DNA]</scope>
    <source>
        <strain evidence="2 3">NRRL62579</strain>
    </source>
</reference>
<evidence type="ECO:0000313" key="3">
    <source>
        <dbReference type="Proteomes" id="UP000287144"/>
    </source>
</evidence>
<sequence>MDKTEAEGEGVAEGVATNDKDDDGEDERAADAEGTASAGSVAAETEAESVVQSCYIAARQVADDDAAGAQAVAGTPHAPPAVAASLSRAFRVVWVMEREQE</sequence>
<proteinExistence type="predicted"/>
<protein>
    <submittedName>
        <fullName evidence="2">Uncharacterized protein</fullName>
    </submittedName>
</protein>
<dbReference type="EMBL" id="NKCK01000010">
    <property type="protein sequence ID" value="RSM13370.1"/>
    <property type="molecule type" value="Genomic_DNA"/>
</dbReference>
<dbReference type="AlphaFoldDB" id="A0A428UGF9"/>
<organism evidence="2 3">
    <name type="scientific">Fusarium oligoseptatum</name>
    <dbReference type="NCBI Taxonomy" id="2604345"/>
    <lineage>
        <taxon>Eukaryota</taxon>
        <taxon>Fungi</taxon>
        <taxon>Dikarya</taxon>
        <taxon>Ascomycota</taxon>
        <taxon>Pezizomycotina</taxon>
        <taxon>Sordariomycetes</taxon>
        <taxon>Hypocreomycetidae</taxon>
        <taxon>Hypocreales</taxon>
        <taxon>Nectriaceae</taxon>
        <taxon>Fusarium</taxon>
        <taxon>Fusarium solani species complex</taxon>
    </lineage>
</organism>
<accession>A0A428UGF9</accession>
<feature type="region of interest" description="Disordered" evidence="1">
    <location>
        <begin position="1"/>
        <end position="44"/>
    </location>
</feature>
<evidence type="ECO:0000313" key="2">
    <source>
        <dbReference type="EMBL" id="RSM13370.1"/>
    </source>
</evidence>
<comment type="caution">
    <text evidence="2">The sequence shown here is derived from an EMBL/GenBank/DDBJ whole genome shotgun (WGS) entry which is preliminary data.</text>
</comment>